<sequence>MYSYYLLKYELQFFDFTKNIDGYHDDPYKVLGVKRSASDVEIKRAYRSLALKWHPDKNRDDPNAKKRFMRINAAYEELTNAQIVPKHTRQQYQQYNRQYYDYSYHSTRHWDLSHLTTPFLLILLLAVVMGIFGSKEAESKTHEMKPSALNELARVFAPSIYEFKPLYLLAKGRRTLVFFPDERYHGCTVKDQFRILENLAVAFQRDPLTFCWLDLKTLSKDKQKLWQTQFENRIPPFVVSLSNSNKKIALFHHYNDSTQDPLALEKAIRSWLVRLVGGEISHIPSVLGLVD</sequence>
<dbReference type="PROSITE" id="PS50076">
    <property type="entry name" value="DNAJ_2"/>
    <property type="match status" value="1"/>
</dbReference>
<evidence type="ECO:0000313" key="5">
    <source>
        <dbReference type="Proteomes" id="UP000054928"/>
    </source>
</evidence>
<dbReference type="SMART" id="SM00271">
    <property type="entry name" value="DnaJ"/>
    <property type="match status" value="1"/>
</dbReference>
<evidence type="ECO:0000256" key="1">
    <source>
        <dbReference type="ARBA" id="ARBA00023186"/>
    </source>
</evidence>
<dbReference type="STRING" id="4781.A0A0P1AL79"/>
<dbReference type="GO" id="GO:0005783">
    <property type="term" value="C:endoplasmic reticulum"/>
    <property type="evidence" value="ECO:0007669"/>
    <property type="project" value="TreeGrafter"/>
</dbReference>
<dbReference type="InterPro" id="IPR001623">
    <property type="entry name" value="DnaJ_domain"/>
</dbReference>
<dbReference type="Gene3D" id="1.10.287.110">
    <property type="entry name" value="DnaJ domain"/>
    <property type="match status" value="1"/>
</dbReference>
<accession>A0A0P1AL79</accession>
<keyword evidence="2" id="KW-1133">Transmembrane helix</keyword>
<dbReference type="InterPro" id="IPR051948">
    <property type="entry name" value="Hsp70_co-chaperone_J-domain"/>
</dbReference>
<evidence type="ECO:0000259" key="3">
    <source>
        <dbReference type="PROSITE" id="PS50076"/>
    </source>
</evidence>
<feature type="transmembrane region" description="Helical" evidence="2">
    <location>
        <begin position="112"/>
        <end position="132"/>
    </location>
</feature>
<dbReference type="PANTHER" id="PTHR44360:SF1">
    <property type="entry name" value="DNAJ HOMOLOG SUBFAMILY B MEMBER 9"/>
    <property type="match status" value="1"/>
</dbReference>
<keyword evidence="2" id="KW-0812">Transmembrane</keyword>
<dbReference type="OMA" id="VNNTAKC"/>
<dbReference type="Pfam" id="PF00226">
    <property type="entry name" value="DnaJ"/>
    <property type="match status" value="1"/>
</dbReference>
<name>A0A0P1AL79_PLAHL</name>
<dbReference type="SUPFAM" id="SSF46565">
    <property type="entry name" value="Chaperone J-domain"/>
    <property type="match status" value="1"/>
</dbReference>
<dbReference type="PRINTS" id="PR00625">
    <property type="entry name" value="JDOMAIN"/>
</dbReference>
<organism evidence="4 5">
    <name type="scientific">Plasmopara halstedii</name>
    <name type="common">Downy mildew of sunflower</name>
    <dbReference type="NCBI Taxonomy" id="4781"/>
    <lineage>
        <taxon>Eukaryota</taxon>
        <taxon>Sar</taxon>
        <taxon>Stramenopiles</taxon>
        <taxon>Oomycota</taxon>
        <taxon>Peronosporomycetes</taxon>
        <taxon>Peronosporales</taxon>
        <taxon>Peronosporaceae</taxon>
        <taxon>Plasmopara</taxon>
    </lineage>
</organism>
<dbReference type="RefSeq" id="XP_024578104.1">
    <property type="nucleotide sequence ID" value="XM_024727537.1"/>
</dbReference>
<feature type="domain" description="J" evidence="3">
    <location>
        <begin position="26"/>
        <end position="96"/>
    </location>
</feature>
<dbReference type="EMBL" id="CCYD01000610">
    <property type="protein sequence ID" value="CEG41735.1"/>
    <property type="molecule type" value="Genomic_DNA"/>
</dbReference>
<proteinExistence type="predicted"/>
<evidence type="ECO:0000313" key="4">
    <source>
        <dbReference type="EMBL" id="CEG41735.1"/>
    </source>
</evidence>
<dbReference type="OrthoDB" id="10250354at2759"/>
<dbReference type="AlphaFoldDB" id="A0A0P1AL79"/>
<dbReference type="PANTHER" id="PTHR44360">
    <property type="entry name" value="DNAJ HOMOLOG SUBFAMILY B MEMBER 9"/>
    <property type="match status" value="1"/>
</dbReference>
<dbReference type="InterPro" id="IPR036869">
    <property type="entry name" value="J_dom_sf"/>
</dbReference>
<protein>
    <submittedName>
        <fullName evidence="4">Molecular chaperone (DnaJ superfamily)</fullName>
    </submittedName>
</protein>
<dbReference type="GeneID" id="36407119"/>
<keyword evidence="1" id="KW-0143">Chaperone</keyword>
<keyword evidence="5" id="KW-1185">Reference proteome</keyword>
<dbReference type="GO" id="GO:0051087">
    <property type="term" value="F:protein-folding chaperone binding"/>
    <property type="evidence" value="ECO:0007669"/>
    <property type="project" value="TreeGrafter"/>
</dbReference>
<dbReference type="GO" id="GO:0036503">
    <property type="term" value="P:ERAD pathway"/>
    <property type="evidence" value="ECO:0007669"/>
    <property type="project" value="TreeGrafter"/>
</dbReference>
<dbReference type="GO" id="GO:0051787">
    <property type="term" value="F:misfolded protein binding"/>
    <property type="evidence" value="ECO:0007669"/>
    <property type="project" value="TreeGrafter"/>
</dbReference>
<dbReference type="CDD" id="cd06257">
    <property type="entry name" value="DnaJ"/>
    <property type="match status" value="1"/>
</dbReference>
<evidence type="ECO:0000256" key="2">
    <source>
        <dbReference type="SAM" id="Phobius"/>
    </source>
</evidence>
<reference evidence="5" key="1">
    <citation type="submission" date="2014-09" db="EMBL/GenBank/DDBJ databases">
        <authorList>
            <person name="Sharma Rahul"/>
            <person name="Thines Marco"/>
        </authorList>
    </citation>
    <scope>NUCLEOTIDE SEQUENCE [LARGE SCALE GENOMIC DNA]</scope>
</reference>
<keyword evidence="2" id="KW-0472">Membrane</keyword>
<dbReference type="Proteomes" id="UP000054928">
    <property type="component" value="Unassembled WGS sequence"/>
</dbReference>